<evidence type="ECO:0000256" key="1">
    <source>
        <dbReference type="SAM" id="Phobius"/>
    </source>
</evidence>
<protein>
    <submittedName>
        <fullName evidence="2">Uncharacterized protein</fullName>
    </submittedName>
</protein>
<accession>A0A7R9F2X3</accession>
<dbReference type="PANTHER" id="PTHR12042:SF21">
    <property type="entry name" value="ALPHA1,4-GALACTOSYLTRANSFERASE 1-RELATED"/>
    <property type="match status" value="1"/>
</dbReference>
<dbReference type="GO" id="GO:0016020">
    <property type="term" value="C:membrane"/>
    <property type="evidence" value="ECO:0007669"/>
    <property type="project" value="GOC"/>
</dbReference>
<reference evidence="2" key="1">
    <citation type="submission" date="2020-11" db="EMBL/GenBank/DDBJ databases">
        <authorList>
            <person name="Tran Van P."/>
        </authorList>
    </citation>
    <scope>NUCLEOTIDE SEQUENCE</scope>
</reference>
<organism evidence="2">
    <name type="scientific">Timema bartmani</name>
    <dbReference type="NCBI Taxonomy" id="61472"/>
    <lineage>
        <taxon>Eukaryota</taxon>
        <taxon>Metazoa</taxon>
        <taxon>Ecdysozoa</taxon>
        <taxon>Arthropoda</taxon>
        <taxon>Hexapoda</taxon>
        <taxon>Insecta</taxon>
        <taxon>Pterygota</taxon>
        <taxon>Neoptera</taxon>
        <taxon>Polyneoptera</taxon>
        <taxon>Phasmatodea</taxon>
        <taxon>Timematodea</taxon>
        <taxon>Timematoidea</taxon>
        <taxon>Timematidae</taxon>
        <taxon>Timema</taxon>
    </lineage>
</organism>
<feature type="transmembrane region" description="Helical" evidence="1">
    <location>
        <begin position="180"/>
        <end position="198"/>
    </location>
</feature>
<proteinExistence type="predicted"/>
<gene>
    <name evidence="2" type="ORF">TBIB3V08_LOCUS7241</name>
</gene>
<dbReference type="InterPro" id="IPR051981">
    <property type="entry name" value="Glycosyltransf_32"/>
</dbReference>
<dbReference type="GO" id="GO:0006688">
    <property type="term" value="P:glycosphingolipid biosynthetic process"/>
    <property type="evidence" value="ECO:0007669"/>
    <property type="project" value="TreeGrafter"/>
</dbReference>
<dbReference type="EMBL" id="OD566933">
    <property type="protein sequence ID" value="CAD7444876.1"/>
    <property type="molecule type" value="Genomic_DNA"/>
</dbReference>
<keyword evidence="1" id="KW-1133">Transmembrane helix</keyword>
<keyword evidence="1" id="KW-0472">Membrane</keyword>
<dbReference type="GO" id="GO:0016758">
    <property type="term" value="F:hexosyltransferase activity"/>
    <property type="evidence" value="ECO:0007669"/>
    <property type="project" value="TreeGrafter"/>
</dbReference>
<keyword evidence="1" id="KW-0812">Transmembrane</keyword>
<dbReference type="PANTHER" id="PTHR12042">
    <property type="entry name" value="LACTOSYLCERAMIDE 4-ALPHA-GALACTOSYLTRANSFERASE ALPHA- 1,4-GALACTOSYLTRANSFERASE"/>
    <property type="match status" value="1"/>
</dbReference>
<evidence type="ECO:0000313" key="2">
    <source>
        <dbReference type="EMBL" id="CAD7444876.1"/>
    </source>
</evidence>
<sequence length="482" mass="53398">MSTPDRDSNLDLPIIGSLAYCKSSVLDHAATEAGKRGALDTEAWMAGEAALQTVNQMTAQKECGKPFGQNHPQYTRPGLNSNLSVIASLVYCESDALDHVATEAGKAGLLGTMISSGWSIIGPKGALVPPTGGAWQRGAEEETRPLVDSDVEHSSRRVTLQASARILGQVPKHLTATFKIAFLVVGLIFLVVSGIVLVELELTSSLINPYKGLPVKWQVRPKVTRVSFVSLGLCADSPRCGCAVESMARLNPDVVCNVYNILDNNETSPDNFTGNNEILSRYPNVRLHNMDGYRYFNKSPLLSLWQHRREVSREVLLLAARVLDLWDNSGANFDTSFFTLRKASLADIMGQDDKKIMVDTKGRVLSVRRPCHAFLNELMMILNADKDKVRKMRARDAIVATLDDFCVGDPTECPGVTILPERLFCTSSTPGRLPPDNHHRFLDLEEFGADWCVWADYKRGYPERYLRRFCPSYSFRTGVDIE</sequence>
<name>A0A7R9F2X3_9NEOP</name>
<dbReference type="AlphaFoldDB" id="A0A7R9F2X3"/>